<dbReference type="PANTHER" id="PTHR43142">
    <property type="entry name" value="CARBOXYLIC ESTER HYDROLASE"/>
    <property type="match status" value="1"/>
</dbReference>
<evidence type="ECO:0000313" key="2">
    <source>
        <dbReference type="EMBL" id="EKG13624.1"/>
    </source>
</evidence>
<dbReference type="AlphaFoldDB" id="K2RTY0"/>
<organism evidence="2 3">
    <name type="scientific">Macrophomina phaseolina (strain MS6)</name>
    <name type="common">Charcoal rot fungus</name>
    <dbReference type="NCBI Taxonomy" id="1126212"/>
    <lineage>
        <taxon>Eukaryota</taxon>
        <taxon>Fungi</taxon>
        <taxon>Dikarya</taxon>
        <taxon>Ascomycota</taxon>
        <taxon>Pezizomycotina</taxon>
        <taxon>Dothideomycetes</taxon>
        <taxon>Dothideomycetes incertae sedis</taxon>
        <taxon>Botryosphaeriales</taxon>
        <taxon>Botryosphaeriaceae</taxon>
        <taxon>Macrophomina</taxon>
    </lineage>
</organism>
<feature type="domain" description="Carboxylesterase type B" evidence="1">
    <location>
        <begin position="13"/>
        <end position="364"/>
    </location>
</feature>
<sequence length="550" mass="59497">MGATNSREVPHLLSTPRGQLRGVEVVDNDSNKPICRRYAAVRYALPPVGERRWRRPMALPRDWSFSSADGSPGDYGCFGPICPQVFMGSVAVPNDRRTERPLVQDEDCLRLNIWVPADAPPEGGWPVQFDIHGGMLQCGNAMQTSALDPVDLYRWHAGGRRVIVSPAYRLNVFGFLACAELGALGEEPAPGNFGLWDVRMALEWTHANIALFGGAAGNITVGGLSPSTVHQLHYDAFQPDPSRRLIRRAFLLSAAVAGQPDAADGPQRSAQFDELCARLCIAPALPAQRKLALLRATPAAALVRAVAGRAVGPFKAATDAAFVPAAFMASVHDGSLARRLAAAGVAVLLGDVADEAALYRFFRARESALFRFPRAVPDRAGLLRSLGAFFAPPAARALVALHGGRDWADRYARIMANAHVHAAVRGFARSLLAAMPPGSVHRYRLAWRAPGLDAWLHPDTGVCHAAEIPVWWLSGCRAGFEPRDRETCLAWLEPFGAFLRGDAVDWGTTSPTEVRLLDSDGSIRIVQDDFWDAGLEVWDAMKESGGSAKL</sequence>
<dbReference type="SUPFAM" id="SSF53474">
    <property type="entry name" value="alpha/beta-Hydrolases"/>
    <property type="match status" value="1"/>
</dbReference>
<gene>
    <name evidence="2" type="ORF">MPH_09233</name>
</gene>
<dbReference type="PANTHER" id="PTHR43142:SF8">
    <property type="entry name" value="CARBOXYLIC ESTER HYDROLASE"/>
    <property type="match status" value="1"/>
</dbReference>
<comment type="caution">
    <text evidence="2">The sequence shown here is derived from an EMBL/GenBank/DDBJ whole genome shotgun (WGS) entry which is preliminary data.</text>
</comment>
<dbReference type="eggNOG" id="KOG1516">
    <property type="taxonomic scope" value="Eukaryota"/>
</dbReference>
<dbReference type="OrthoDB" id="6846267at2759"/>
<dbReference type="Proteomes" id="UP000007129">
    <property type="component" value="Unassembled WGS sequence"/>
</dbReference>
<dbReference type="InterPro" id="IPR002018">
    <property type="entry name" value="CarbesteraseB"/>
</dbReference>
<proteinExistence type="predicted"/>
<dbReference type="InParanoid" id="K2RTY0"/>
<dbReference type="InterPro" id="IPR029058">
    <property type="entry name" value="AB_hydrolase_fold"/>
</dbReference>
<dbReference type="STRING" id="1126212.K2RTY0"/>
<protein>
    <submittedName>
        <fullName evidence="2">Carboxylesterase type B</fullName>
    </submittedName>
</protein>
<accession>K2RTY0</accession>
<evidence type="ECO:0000259" key="1">
    <source>
        <dbReference type="Pfam" id="PF00135"/>
    </source>
</evidence>
<dbReference type="Pfam" id="PF00135">
    <property type="entry name" value="COesterase"/>
    <property type="match status" value="1"/>
</dbReference>
<dbReference type="HOGENOM" id="CLU_006586_17_1_1"/>
<reference evidence="2 3" key="1">
    <citation type="journal article" date="2012" name="BMC Genomics">
        <title>Tools to kill: Genome of one of the most destructive plant pathogenic fungi Macrophomina phaseolina.</title>
        <authorList>
            <person name="Islam M.S."/>
            <person name="Haque M.S."/>
            <person name="Islam M.M."/>
            <person name="Emdad E.M."/>
            <person name="Halim A."/>
            <person name="Hossen Q.M.M."/>
            <person name="Hossain M.Z."/>
            <person name="Ahmed B."/>
            <person name="Rahim S."/>
            <person name="Rahman M.S."/>
            <person name="Alam M.M."/>
            <person name="Hou S."/>
            <person name="Wan X."/>
            <person name="Saito J.A."/>
            <person name="Alam M."/>
        </authorList>
    </citation>
    <scope>NUCLEOTIDE SEQUENCE [LARGE SCALE GENOMIC DNA]</scope>
    <source>
        <strain evidence="2 3">MS6</strain>
    </source>
</reference>
<dbReference type="VEuPathDB" id="FungiDB:MPH_09233"/>
<name>K2RTY0_MACPH</name>
<dbReference type="EMBL" id="AHHD01000391">
    <property type="protein sequence ID" value="EKG13624.1"/>
    <property type="molecule type" value="Genomic_DNA"/>
</dbReference>
<evidence type="ECO:0000313" key="3">
    <source>
        <dbReference type="Proteomes" id="UP000007129"/>
    </source>
</evidence>
<dbReference type="ESTHER" id="macph-k2rty0">
    <property type="family name" value="Fungal_carboxylesterase_lipase"/>
</dbReference>
<dbReference type="Gene3D" id="3.40.50.1820">
    <property type="entry name" value="alpha/beta hydrolase"/>
    <property type="match status" value="1"/>
</dbReference>